<proteinExistence type="predicted"/>
<dbReference type="CDD" id="cd00043">
    <property type="entry name" value="CYCLIN_SF"/>
    <property type="match status" value="1"/>
</dbReference>
<protein>
    <submittedName>
        <fullName evidence="1">Transcription factor IIIB subunit</fullName>
    </submittedName>
</protein>
<accession>A0A1D1YIG3</accession>
<name>A0A1D1YIG3_9ARAE</name>
<feature type="non-terminal residue" evidence="1">
    <location>
        <position position="1"/>
    </location>
</feature>
<dbReference type="Gene3D" id="1.10.472.170">
    <property type="match status" value="1"/>
</dbReference>
<dbReference type="SUPFAM" id="SSF47954">
    <property type="entry name" value="Cyclin-like"/>
    <property type="match status" value="1"/>
</dbReference>
<reference evidence="1" key="1">
    <citation type="submission" date="2015-07" db="EMBL/GenBank/DDBJ databases">
        <title>Transcriptome Assembly of Anthurium amnicola.</title>
        <authorList>
            <person name="Suzuki J."/>
        </authorList>
    </citation>
    <scope>NUCLEOTIDE SEQUENCE</scope>
</reference>
<dbReference type="InterPro" id="IPR036915">
    <property type="entry name" value="Cyclin-like_sf"/>
</dbReference>
<dbReference type="PANTHER" id="PTHR48428:SF1">
    <property type="entry name" value="PLANT-SPECIFIC TFIIB-RELATED PROTEIN PTF2"/>
    <property type="match status" value="1"/>
</dbReference>
<dbReference type="PANTHER" id="PTHR48428">
    <property type="entry name" value="PLANT-SPECIFIC TFIIB-RELATED PROTEIN PTF2"/>
    <property type="match status" value="1"/>
</dbReference>
<gene>
    <name evidence="1" type="primary">BRF2_1</name>
    <name evidence="1" type="ORF">g.12857</name>
</gene>
<sequence>RLQVRPGEVCSGGMDRCKRCGERSVVLDPSAGLRVCSSCGAEQSADNFQFQAFTSDGRAFGSLVRSVGESGYRDRKIYLADAQISDITSKLGLSPARSADVRAMVSDVTDGKFGAGEWFPVLVAACACVVTRRNGLPLSIAEAAAAIGRDAHELGRMVGRVSQFLGLRQLPEFDLVRSLERTVRTCPSLAGIEEEKAEEMIKQGRFLLQCAVKWFLATGRQPLPLVAAVASFVAELNGVDAGVEEIAKEIYATPTTSKLRKKELLETLVKVAKALLPWGEDVTVNNIVHNAPLLFKCMEFKLKAATLDLDQFGFSLQGTFGGYLSFEKDDSKYFDISGGDGADVLGCQDTDKVKLSAECLSRAYKKALESSDAVTPSREFEKSLARKKNREGFLLQPFANFSCESSEKLSLEQILERDVGYDAPPPSFVAGLEARKRRREKINAAKHRIRKITKPSAAISGANESVLSLKKLKTKGRRKREVVVGGVDWEDCIIELLLLHQVDEDEIEQGHYNRLLDLHVFSSVDMPK</sequence>
<organism evidence="1">
    <name type="scientific">Anthurium amnicola</name>
    <dbReference type="NCBI Taxonomy" id="1678845"/>
    <lineage>
        <taxon>Eukaryota</taxon>
        <taxon>Viridiplantae</taxon>
        <taxon>Streptophyta</taxon>
        <taxon>Embryophyta</taxon>
        <taxon>Tracheophyta</taxon>
        <taxon>Spermatophyta</taxon>
        <taxon>Magnoliopsida</taxon>
        <taxon>Liliopsida</taxon>
        <taxon>Araceae</taxon>
        <taxon>Pothoideae</taxon>
        <taxon>Potheae</taxon>
        <taxon>Anthurium</taxon>
    </lineage>
</organism>
<evidence type="ECO:0000313" key="1">
    <source>
        <dbReference type="EMBL" id="JAT54426.1"/>
    </source>
</evidence>
<dbReference type="InterPro" id="IPR053340">
    <property type="entry name" value="PTF2"/>
</dbReference>
<dbReference type="AlphaFoldDB" id="A0A1D1YIG3"/>
<dbReference type="EMBL" id="GDJX01013510">
    <property type="protein sequence ID" value="JAT54426.1"/>
    <property type="molecule type" value="Transcribed_RNA"/>
</dbReference>